<name>F5ZBQ3_ALTNA</name>
<dbReference type="InterPro" id="IPR058790">
    <property type="entry name" value="BSH_CusB"/>
</dbReference>
<dbReference type="OrthoDB" id="9806939at2"/>
<dbReference type="InterPro" id="IPR045800">
    <property type="entry name" value="HMBD"/>
</dbReference>
<dbReference type="Pfam" id="PF25954">
    <property type="entry name" value="Beta-barrel_RND_2"/>
    <property type="match status" value="1"/>
</dbReference>
<dbReference type="NCBIfam" id="TIGR01730">
    <property type="entry name" value="RND_mfp"/>
    <property type="match status" value="1"/>
</dbReference>
<dbReference type="HOGENOM" id="CLU_018816_13_1_6"/>
<dbReference type="SUPFAM" id="SSF111369">
    <property type="entry name" value="HlyD-like secretion proteins"/>
    <property type="match status" value="1"/>
</dbReference>
<gene>
    <name evidence="8" type="ordered locus">ambt_02140</name>
</gene>
<dbReference type="Gene3D" id="6.10.140.730">
    <property type="match status" value="1"/>
</dbReference>
<dbReference type="eggNOG" id="COG0845">
    <property type="taxonomic scope" value="Bacteria"/>
</dbReference>
<dbReference type="RefSeq" id="WP_013782924.1">
    <property type="nucleotide sequence ID" value="NC_015554.1"/>
</dbReference>
<feature type="domain" description="CusB-like barrel-sandwich hybrid" evidence="6">
    <location>
        <begin position="130"/>
        <end position="246"/>
    </location>
</feature>
<dbReference type="EMBL" id="CP002339">
    <property type="protein sequence ID" value="AEF01982.1"/>
    <property type="molecule type" value="Genomic_DNA"/>
</dbReference>
<dbReference type="PANTHER" id="PTHR30097:SF15">
    <property type="entry name" value="CATION EFFLUX SYSTEM PROTEIN CUSB"/>
    <property type="match status" value="1"/>
</dbReference>
<evidence type="ECO:0000256" key="3">
    <source>
        <dbReference type="SAM" id="MobiDB-lite"/>
    </source>
</evidence>
<dbReference type="AlphaFoldDB" id="F5ZBQ3"/>
<dbReference type="GO" id="GO:0046914">
    <property type="term" value="F:transition metal ion binding"/>
    <property type="evidence" value="ECO:0007669"/>
    <property type="project" value="TreeGrafter"/>
</dbReference>
<dbReference type="InterPro" id="IPR051909">
    <property type="entry name" value="MFP_Cation_Efflux"/>
</dbReference>
<sequence length="484" mass="53885">MKTLFILIVGLIGGAAAMFVWNLNMQGEAAVEGVVAGGDENSNNKKPLYWVAPMDDAYRRDKPGKSPMGMDLVPVYPASDSSENRGEGEVTISPQVQQNMGVKFTTVKRGQLDLTFSAVGNVTYNEDYLVHIHPRVEGWIDKLFIKTEGEAVSQGQKLYTLYSPALVTAQEEFVIALKRGDTRLAAGAKQRLKALHLSDGFIAQLEKSREVSQTITFFAPQAGVVEHLGVREGFYVQPGTTVLSIARLDSVWVEARVFEQDVPKVALDQQVSVTFDYLPNKTFSGKVDFIYPALDVETRTLKVRVTLKNDSGDIKPNMFANVIFTKQTEKPVLYVPYQSVIQIQSQGQNQNLAQNRVVMNVEESFKSIAVNVGRKAGDFIEITQGVNEGDKIVLSAQFLIDSESSKTSDFKRMQSHGDHEMVKHNKPMSDTPEHDPMQHDPTKHDPTQHDSPQKESNLPEKSHHGLQHQGVNHEAKHHEGMHHD</sequence>
<evidence type="ECO:0000313" key="9">
    <source>
        <dbReference type="Proteomes" id="UP000000683"/>
    </source>
</evidence>
<evidence type="ECO:0000259" key="6">
    <source>
        <dbReference type="Pfam" id="PF25919"/>
    </source>
</evidence>
<dbReference type="InterPro" id="IPR058791">
    <property type="entry name" value="3HB_CusB"/>
</dbReference>
<proteinExistence type="inferred from homology"/>
<evidence type="ECO:0000256" key="2">
    <source>
        <dbReference type="ARBA" id="ARBA00022448"/>
    </source>
</evidence>
<evidence type="ECO:0000259" key="7">
    <source>
        <dbReference type="Pfam" id="PF25954"/>
    </source>
</evidence>
<dbReference type="GO" id="GO:0016020">
    <property type="term" value="C:membrane"/>
    <property type="evidence" value="ECO:0007669"/>
    <property type="project" value="InterPro"/>
</dbReference>
<feature type="compositionally biased region" description="Basic and acidic residues" evidence="3">
    <location>
        <begin position="431"/>
        <end position="463"/>
    </location>
</feature>
<dbReference type="KEGG" id="alt:ambt_02140"/>
<evidence type="ECO:0000256" key="1">
    <source>
        <dbReference type="ARBA" id="ARBA00009477"/>
    </source>
</evidence>
<dbReference type="InterPro" id="IPR006143">
    <property type="entry name" value="RND_pump_MFP"/>
</dbReference>
<dbReference type="GO" id="GO:0030288">
    <property type="term" value="C:outer membrane-bounded periplasmic space"/>
    <property type="evidence" value="ECO:0007669"/>
    <property type="project" value="TreeGrafter"/>
</dbReference>
<dbReference type="Gene3D" id="2.40.420.20">
    <property type="match status" value="1"/>
</dbReference>
<feature type="domain" description="Heavy metal binding" evidence="4">
    <location>
        <begin position="49"/>
        <end position="75"/>
    </location>
</feature>
<evidence type="ECO:0000259" key="4">
    <source>
        <dbReference type="Pfam" id="PF19335"/>
    </source>
</evidence>
<dbReference type="Pfam" id="PF19335">
    <property type="entry name" value="HMBD"/>
    <property type="match status" value="1"/>
</dbReference>
<protein>
    <submittedName>
        <fullName evidence="8">Cation efflux system protein</fullName>
    </submittedName>
</protein>
<comment type="similarity">
    <text evidence="1">Belongs to the membrane fusion protein (MFP) (TC 8.A.1) family.</text>
</comment>
<feature type="region of interest" description="Disordered" evidence="3">
    <location>
        <begin position="405"/>
        <end position="484"/>
    </location>
</feature>
<dbReference type="GO" id="GO:0060003">
    <property type="term" value="P:copper ion export"/>
    <property type="evidence" value="ECO:0007669"/>
    <property type="project" value="TreeGrafter"/>
</dbReference>
<dbReference type="FunFam" id="2.40.30.170:FF:000010">
    <property type="entry name" value="Efflux RND transporter periplasmic adaptor subunit"/>
    <property type="match status" value="1"/>
</dbReference>
<feature type="compositionally biased region" description="Basic and acidic residues" evidence="3">
    <location>
        <begin position="405"/>
        <end position="423"/>
    </location>
</feature>
<organism evidence="8 9">
    <name type="scientific">Alteromonas naphthalenivorans</name>
    <dbReference type="NCBI Taxonomy" id="715451"/>
    <lineage>
        <taxon>Bacteria</taxon>
        <taxon>Pseudomonadati</taxon>
        <taxon>Pseudomonadota</taxon>
        <taxon>Gammaproteobacteria</taxon>
        <taxon>Alteromonadales</taxon>
        <taxon>Alteromonadaceae</taxon>
        <taxon>Alteromonas/Salinimonas group</taxon>
        <taxon>Alteromonas</taxon>
    </lineage>
</organism>
<accession>F5ZBQ3</accession>
<evidence type="ECO:0000313" key="8">
    <source>
        <dbReference type="EMBL" id="AEF01982.1"/>
    </source>
</evidence>
<dbReference type="Gene3D" id="2.40.30.170">
    <property type="match status" value="1"/>
</dbReference>
<feature type="domain" description="CusB-like beta-barrel" evidence="7">
    <location>
        <begin position="250"/>
        <end position="327"/>
    </location>
</feature>
<dbReference type="Pfam" id="PF25919">
    <property type="entry name" value="BSH_CusB"/>
    <property type="match status" value="1"/>
</dbReference>
<dbReference type="Proteomes" id="UP000000683">
    <property type="component" value="Chromosome"/>
</dbReference>
<dbReference type="GO" id="GO:0022857">
    <property type="term" value="F:transmembrane transporter activity"/>
    <property type="evidence" value="ECO:0007669"/>
    <property type="project" value="InterPro"/>
</dbReference>
<dbReference type="PANTHER" id="PTHR30097">
    <property type="entry name" value="CATION EFFLUX SYSTEM PROTEIN CUSB"/>
    <property type="match status" value="1"/>
</dbReference>
<dbReference type="GO" id="GO:0015679">
    <property type="term" value="P:plasma membrane copper ion transport"/>
    <property type="evidence" value="ECO:0007669"/>
    <property type="project" value="TreeGrafter"/>
</dbReference>
<dbReference type="InterPro" id="IPR058792">
    <property type="entry name" value="Beta-barrel_RND_2"/>
</dbReference>
<keyword evidence="9" id="KW-1185">Reference proteome</keyword>
<reference evidence="8 9" key="1">
    <citation type="journal article" date="2011" name="J. Bacteriol.">
        <title>Complete genome sequence of the polycyclic aromatic hydrocarbon-degrading bacterium Alteromonas sp. strain SN2.</title>
        <authorList>
            <person name="Jin H.M."/>
            <person name="Jeong H."/>
            <person name="Moon E.J."/>
            <person name="Math R.K."/>
            <person name="Lee K."/>
            <person name="Kim H.J."/>
            <person name="Jeon C.O."/>
            <person name="Oh T.K."/>
            <person name="Kim J.F."/>
        </authorList>
    </citation>
    <scope>NUCLEOTIDE SEQUENCE [LARGE SCALE GENOMIC DNA]</scope>
    <source>
        <strain evidence="9">JCM 17741 / KACC 18427 / KCTC 11700BP / SN2</strain>
    </source>
</reference>
<evidence type="ECO:0000259" key="5">
    <source>
        <dbReference type="Pfam" id="PF25869"/>
    </source>
</evidence>
<dbReference type="Pfam" id="PF25869">
    <property type="entry name" value="3HB_CusB"/>
    <property type="match status" value="1"/>
</dbReference>
<feature type="compositionally biased region" description="Basic and acidic residues" evidence="3">
    <location>
        <begin position="471"/>
        <end position="484"/>
    </location>
</feature>
<keyword evidence="2" id="KW-0813">Transport</keyword>
<feature type="domain" description="CusB-like three alpha-helical bundle" evidence="5">
    <location>
        <begin position="166"/>
        <end position="212"/>
    </location>
</feature>